<dbReference type="AlphaFoldDB" id="A0A423VUL6"/>
<dbReference type="EMBL" id="LKEA01000039">
    <property type="protein sequence ID" value="ROV94765.1"/>
    <property type="molecule type" value="Genomic_DNA"/>
</dbReference>
<evidence type="ECO:0000313" key="6">
    <source>
        <dbReference type="Proteomes" id="UP000283895"/>
    </source>
</evidence>
<name>A0A423VUL6_9PEZI</name>
<dbReference type="STRING" id="356882.A0A423VUL6"/>
<evidence type="ECO:0000256" key="3">
    <source>
        <dbReference type="ARBA" id="ARBA00022679"/>
    </source>
</evidence>
<comment type="caution">
    <text evidence="5">The sequence shown here is derived from an EMBL/GenBank/DDBJ whole genome shotgun (WGS) entry which is preliminary data.</text>
</comment>
<evidence type="ECO:0000256" key="4">
    <source>
        <dbReference type="ARBA" id="ARBA00023315"/>
    </source>
</evidence>
<organism evidence="5 6">
    <name type="scientific">Cytospora schulzeri</name>
    <dbReference type="NCBI Taxonomy" id="448051"/>
    <lineage>
        <taxon>Eukaryota</taxon>
        <taxon>Fungi</taxon>
        <taxon>Dikarya</taxon>
        <taxon>Ascomycota</taxon>
        <taxon>Pezizomycotina</taxon>
        <taxon>Sordariomycetes</taxon>
        <taxon>Sordariomycetidae</taxon>
        <taxon>Diaporthales</taxon>
        <taxon>Cytosporaceae</taxon>
        <taxon>Cytospora</taxon>
    </lineage>
</organism>
<reference evidence="5 6" key="1">
    <citation type="submission" date="2015-09" db="EMBL/GenBank/DDBJ databases">
        <title>Host preference determinants of Valsa canker pathogens revealed by comparative genomics.</title>
        <authorList>
            <person name="Yin Z."/>
            <person name="Huang L."/>
        </authorList>
    </citation>
    <scope>NUCLEOTIDE SEQUENCE [LARGE SCALE GENOMIC DNA]</scope>
    <source>
        <strain evidence="5 6">03-1</strain>
    </source>
</reference>
<keyword evidence="6" id="KW-1185">Reference proteome</keyword>
<evidence type="ECO:0000313" key="5">
    <source>
        <dbReference type="EMBL" id="ROV94765.1"/>
    </source>
</evidence>
<dbReference type="GO" id="GO:0016746">
    <property type="term" value="F:acyltransferase activity"/>
    <property type="evidence" value="ECO:0007669"/>
    <property type="project" value="UniProtKB-KW"/>
</dbReference>
<dbReference type="InterPro" id="IPR051283">
    <property type="entry name" value="Sec_Metabolite_Acyltrans"/>
</dbReference>
<proteinExistence type="inferred from homology"/>
<evidence type="ECO:0000256" key="1">
    <source>
        <dbReference type="ARBA" id="ARBA00005179"/>
    </source>
</evidence>
<dbReference type="PANTHER" id="PTHR31896:SF69">
    <property type="entry name" value="FAMILY REGULATORY PROTEIN, PUTATIVE (AFU_ORTHOLOGUE AFUA_3G14730)-RELATED"/>
    <property type="match status" value="1"/>
</dbReference>
<dbReference type="InterPro" id="IPR023213">
    <property type="entry name" value="CAT-like_dom_sf"/>
</dbReference>
<dbReference type="Gene3D" id="3.30.559.10">
    <property type="entry name" value="Chloramphenicol acetyltransferase-like domain"/>
    <property type="match status" value="2"/>
</dbReference>
<protein>
    <submittedName>
        <fullName evidence="5">Uncharacterized protein</fullName>
    </submittedName>
</protein>
<dbReference type="Pfam" id="PF02458">
    <property type="entry name" value="Transferase"/>
    <property type="match status" value="1"/>
</dbReference>
<evidence type="ECO:0000256" key="2">
    <source>
        <dbReference type="ARBA" id="ARBA00009861"/>
    </source>
</evidence>
<comment type="similarity">
    <text evidence="2">Belongs to the plant acyltransferase family.</text>
</comment>
<keyword evidence="3" id="KW-0808">Transferase</keyword>
<comment type="pathway">
    <text evidence="1">Secondary metabolite biosynthesis.</text>
</comment>
<gene>
    <name evidence="5" type="ORF">VMCG_08876</name>
</gene>
<dbReference type="PANTHER" id="PTHR31896">
    <property type="entry name" value="FAMILY REGULATORY PROTEIN, PUTATIVE (AFU_ORTHOLOGUE AFUA_3G14730)-RELATED"/>
    <property type="match status" value="1"/>
</dbReference>
<dbReference type="Proteomes" id="UP000283895">
    <property type="component" value="Unassembled WGS sequence"/>
</dbReference>
<accession>A0A423VUL6</accession>
<sequence length="546" mass="61494">MASWFGRKAPARVPTDIVAPLRYWDDTALLKNVVVFCMSRYDSALNAEKLYSSLERLLARKGWRKLGARLRKNDQGNIEYHIPAEFTKERPAVSFSQDRHDIPISEHPLASQLPKASTKPAVVGDPVQFTPLTRPPGTPSSLDDYLSQDRGQVGLHVVSFTDATLICLYYHHTAFDLMGWGALMTAWTHELHGRGEQNQTPLLGGDPEDGEDFDPMRRLGTIPTQPHVLTHRHMGIASLIGFSIRNVCDFLWRKKECRIVSIPGAFVEKLRAQALEELRAEAAEKSDVADSEPFLSNGDILTAWWARLIVRQLLPTDSERTVMIQNAASARKALSGDFETSVKPYVSNLFTFVYSLMPARELIARPISWLAQQVRRSIVEQGTTREQVEAYYALQRHTPGRIMPLFGDAGMHMLTFSNWSKADFYGHDFSPARVDAADDTPLYPSYIQAVQLPLDFPEGTLIVGQDQAGNYWMYGFRVEGLWAKVEQALEEMEAVSEDAQVFLKDPTWWYRQPGTPQSLISAIDPQGNARIRRVIGILVLFVKHAA</sequence>
<keyword evidence="4" id="KW-0012">Acyltransferase</keyword>
<dbReference type="OrthoDB" id="21502at2759"/>